<evidence type="ECO:0000259" key="6">
    <source>
        <dbReference type="PROSITE" id="PS50942"/>
    </source>
</evidence>
<feature type="region of interest" description="Disordered" evidence="5">
    <location>
        <begin position="13"/>
        <end position="32"/>
    </location>
</feature>
<feature type="domain" description="ENTH" evidence="6">
    <location>
        <begin position="1"/>
        <end position="69"/>
    </location>
</feature>
<evidence type="ECO:0000256" key="2">
    <source>
        <dbReference type="ARBA" id="ARBA00004555"/>
    </source>
</evidence>
<dbReference type="SUPFAM" id="SSF48464">
    <property type="entry name" value="ENTH/VHS domain"/>
    <property type="match status" value="1"/>
</dbReference>
<evidence type="ECO:0000313" key="7">
    <source>
        <dbReference type="EMBL" id="BBG95519.1"/>
    </source>
</evidence>
<reference evidence="7" key="1">
    <citation type="journal article" date="2019" name="Science">
        <title>Mutation of a bHLH transcription factor allowed almond domestication.</title>
        <authorList>
            <person name="Sanchez-Perez R."/>
            <person name="Pavan S."/>
            <person name="Mazzeo R."/>
            <person name="Moldovan C."/>
            <person name="Aiese Cigliano R."/>
            <person name="Del Cueto J."/>
            <person name="Ricciardi F."/>
            <person name="Lotti C."/>
            <person name="Ricciardi L."/>
            <person name="Dicenta F."/>
            <person name="Lopez-Marques R.L."/>
            <person name="Lindberg Moller B."/>
        </authorList>
    </citation>
    <scope>NUCLEOTIDE SEQUENCE</scope>
</reference>
<dbReference type="InterPro" id="IPR013809">
    <property type="entry name" value="ENTH"/>
</dbReference>
<keyword evidence="4" id="KW-0968">Cytoplasmic vesicle</keyword>
<feature type="compositionally biased region" description="Basic and acidic residues" evidence="5">
    <location>
        <begin position="101"/>
        <end position="116"/>
    </location>
</feature>
<feature type="region of interest" description="Disordered" evidence="5">
    <location>
        <begin position="67"/>
        <end position="116"/>
    </location>
</feature>
<comment type="subcellular location">
    <subcellularLocation>
        <location evidence="1">Cytoplasmic vesicle</location>
        <location evidence="1">Clathrin-coated vesicle</location>
    </subcellularLocation>
    <subcellularLocation>
        <location evidence="2">Golgi apparatus</location>
    </subcellularLocation>
</comment>
<name>A0A4Y1QUM3_PRUDU</name>
<evidence type="ECO:0000256" key="5">
    <source>
        <dbReference type="SAM" id="MobiDB-lite"/>
    </source>
</evidence>
<dbReference type="GO" id="GO:0030136">
    <property type="term" value="C:clathrin-coated vesicle"/>
    <property type="evidence" value="ECO:0007669"/>
    <property type="project" value="UniProtKB-SubCell"/>
</dbReference>
<evidence type="ECO:0000256" key="1">
    <source>
        <dbReference type="ARBA" id="ARBA00004132"/>
    </source>
</evidence>
<accession>A0A4Y1QUM3</accession>
<evidence type="ECO:0000256" key="3">
    <source>
        <dbReference type="ARBA" id="ARBA00023034"/>
    </source>
</evidence>
<keyword evidence="3" id="KW-0333">Golgi apparatus</keyword>
<dbReference type="GO" id="GO:0005794">
    <property type="term" value="C:Golgi apparatus"/>
    <property type="evidence" value="ECO:0007669"/>
    <property type="project" value="UniProtKB-SubCell"/>
</dbReference>
<dbReference type="AlphaFoldDB" id="A0A4Y1QUM3"/>
<dbReference type="InterPro" id="IPR008942">
    <property type="entry name" value="ENTH_VHS"/>
</dbReference>
<feature type="compositionally biased region" description="Polar residues" evidence="5">
    <location>
        <begin position="76"/>
        <end position="88"/>
    </location>
</feature>
<dbReference type="PROSITE" id="PS50942">
    <property type="entry name" value="ENTH"/>
    <property type="match status" value="1"/>
</dbReference>
<dbReference type="EMBL" id="AP019297">
    <property type="protein sequence ID" value="BBG95519.1"/>
    <property type="molecule type" value="Genomic_DNA"/>
</dbReference>
<evidence type="ECO:0000256" key="4">
    <source>
        <dbReference type="ARBA" id="ARBA00023329"/>
    </source>
</evidence>
<sequence>MLVHRLLNDGDPVFGTRSCTRPGGDPPPEPIGFQGRGSLELVDHSAFVRTYALYLDQRLELMLFERKSGGGGVGDRQSSIGSNGSSHYRSPPPRNYEYEYGGERDREFRDYENGGG</sequence>
<dbReference type="Gene3D" id="1.25.40.90">
    <property type="match status" value="1"/>
</dbReference>
<protein>
    <submittedName>
        <fullName evidence="7">Clathrin assembly protein</fullName>
    </submittedName>
</protein>
<proteinExistence type="predicted"/>
<gene>
    <name evidence="7" type="ORF">Prudu_004086</name>
</gene>
<organism evidence="7">
    <name type="scientific">Prunus dulcis</name>
    <name type="common">Almond</name>
    <name type="synonym">Amygdalus dulcis</name>
    <dbReference type="NCBI Taxonomy" id="3755"/>
    <lineage>
        <taxon>Eukaryota</taxon>
        <taxon>Viridiplantae</taxon>
        <taxon>Streptophyta</taxon>
        <taxon>Embryophyta</taxon>
        <taxon>Tracheophyta</taxon>
        <taxon>Spermatophyta</taxon>
        <taxon>Magnoliopsida</taxon>
        <taxon>eudicotyledons</taxon>
        <taxon>Gunneridae</taxon>
        <taxon>Pentapetalae</taxon>
        <taxon>rosids</taxon>
        <taxon>fabids</taxon>
        <taxon>Rosales</taxon>
        <taxon>Rosaceae</taxon>
        <taxon>Amygdaloideae</taxon>
        <taxon>Amygdaleae</taxon>
        <taxon>Prunus</taxon>
    </lineage>
</organism>